<dbReference type="Proteomes" id="UP000694843">
    <property type="component" value="Unplaced"/>
</dbReference>
<protein>
    <submittedName>
        <fullName evidence="2">Uncharacterized protein LOC108675075</fullName>
    </submittedName>
</protein>
<sequence>MRLKFIIMDRGNDYFESFLQSTCVPPGRNDECAQGEASLQVPLGAGGDPLPSFQMSFPSQNCFASGTGSSGIDNVLSTIGMETTIPNAIEIRNTPIQNLSSPSLTRSSQAAQGLDICLEMAVFHRSITPWRPIRLGYVDLPPEATHFSSSAVTVSSLLIDSFYTFSRRVQYMSPITSVSRDEAAMNILLSVPSIKLSPVNANEFSFCDVCRTEMTSQQNKKHCKLTIVDPNPNPNLKISFPLPASHDNFLLFLVEGRCYPFVYEASLKAITELTIGPTTYCFEPDIMIPSVARYKAAGTNRSLTVIRVSCGRTCVFYHHDFELDEKLTLRTNGKRYTLTLTQTRLNYAEEQQLGCQMTNYFAVASRSDLCSYHFVLKREDPYFMIKNFLVGEPRVFKRDYWILGDTVDAKRKMPYSSQRMSLKIAQAGTLTSLVGEHLYDSNILSKPLITTNNKLVLFEKRIKLAMSLSLG</sequence>
<evidence type="ECO:0000313" key="2">
    <source>
        <dbReference type="RefSeq" id="XP_018018548.1"/>
    </source>
</evidence>
<keyword evidence="1" id="KW-1185">Reference proteome</keyword>
<reference evidence="2" key="1">
    <citation type="submission" date="2025-08" db="UniProtKB">
        <authorList>
            <consortium name="RefSeq"/>
        </authorList>
    </citation>
    <scope>IDENTIFICATION</scope>
    <source>
        <tissue evidence="2">Whole organism</tissue>
    </source>
</reference>
<dbReference type="GeneID" id="108675075"/>
<dbReference type="RefSeq" id="XP_018018548.1">
    <property type="nucleotide sequence ID" value="XM_018163059.2"/>
</dbReference>
<proteinExistence type="predicted"/>
<dbReference type="KEGG" id="hazt:108675075"/>
<accession>A0A8B7NXP9</accession>
<organism evidence="1 2">
    <name type="scientific">Hyalella azteca</name>
    <name type="common">Amphipod</name>
    <dbReference type="NCBI Taxonomy" id="294128"/>
    <lineage>
        <taxon>Eukaryota</taxon>
        <taxon>Metazoa</taxon>
        <taxon>Ecdysozoa</taxon>
        <taxon>Arthropoda</taxon>
        <taxon>Crustacea</taxon>
        <taxon>Multicrustacea</taxon>
        <taxon>Malacostraca</taxon>
        <taxon>Eumalacostraca</taxon>
        <taxon>Peracarida</taxon>
        <taxon>Amphipoda</taxon>
        <taxon>Senticaudata</taxon>
        <taxon>Talitrida</taxon>
        <taxon>Talitroidea</taxon>
        <taxon>Hyalellidae</taxon>
        <taxon>Hyalella</taxon>
    </lineage>
</organism>
<dbReference type="AlphaFoldDB" id="A0A8B7NXP9"/>
<evidence type="ECO:0000313" key="1">
    <source>
        <dbReference type="Proteomes" id="UP000694843"/>
    </source>
</evidence>
<gene>
    <name evidence="2" type="primary">LOC108675075</name>
</gene>
<name>A0A8B7NXP9_HYAAZ</name>